<dbReference type="OrthoDB" id="18595at2759"/>
<evidence type="ECO:0000313" key="7">
    <source>
        <dbReference type="Proteomes" id="UP000027586"/>
    </source>
</evidence>
<proteinExistence type="inferred from homology"/>
<accession>A0A068S8M1</accession>
<organism evidence="6 7">
    <name type="scientific">Lichtheimia corymbifera JMRC:FSU:9682</name>
    <dbReference type="NCBI Taxonomy" id="1263082"/>
    <lineage>
        <taxon>Eukaryota</taxon>
        <taxon>Fungi</taxon>
        <taxon>Fungi incertae sedis</taxon>
        <taxon>Mucoromycota</taxon>
        <taxon>Mucoromycotina</taxon>
        <taxon>Mucoromycetes</taxon>
        <taxon>Mucorales</taxon>
        <taxon>Lichtheimiaceae</taxon>
        <taxon>Lichtheimia</taxon>
    </lineage>
</organism>
<comment type="caution">
    <text evidence="6">The sequence shown here is derived from an EMBL/GenBank/DDBJ whole genome shotgun (WGS) entry which is preliminary data.</text>
</comment>
<dbReference type="EMBL" id="CBTN010000059">
    <property type="protein sequence ID" value="CDH58639.1"/>
    <property type="molecule type" value="Genomic_DNA"/>
</dbReference>
<sequence>MLTAALRSSITRGARCAHTAASNIPKPRGAIKEPADFLTAIGRGCDEHASKFETWESLFTTDSRTMRNDFGIPTRQRKYILSWREMYRQGRDLTSISESKKKK</sequence>
<dbReference type="GO" id="GO:0005739">
    <property type="term" value="C:mitochondrion"/>
    <property type="evidence" value="ECO:0007669"/>
    <property type="project" value="UniProtKB-SubCell"/>
</dbReference>
<evidence type="ECO:0000256" key="3">
    <source>
        <dbReference type="ARBA" id="ARBA00023128"/>
    </source>
</evidence>
<dbReference type="STRING" id="1263082.A0A068S8M1"/>
<dbReference type="PANTHER" id="PTHR28235:SF1">
    <property type="entry name" value="SMALL RIBOSOMAL SUBUNIT PROTEIN MS41"/>
    <property type="match status" value="1"/>
</dbReference>
<evidence type="ECO:0000256" key="1">
    <source>
        <dbReference type="ARBA" id="ARBA00004173"/>
    </source>
</evidence>
<name>A0A068S8M1_9FUNG</name>
<evidence type="ECO:0000313" key="6">
    <source>
        <dbReference type="EMBL" id="CDH58639.1"/>
    </source>
</evidence>
<dbReference type="InterPro" id="IPR039603">
    <property type="entry name" value="Ribosomal_mS41"/>
</dbReference>
<dbReference type="Proteomes" id="UP000027586">
    <property type="component" value="Unassembled WGS sequence"/>
</dbReference>
<reference evidence="6" key="1">
    <citation type="submission" date="2013-08" db="EMBL/GenBank/DDBJ databases">
        <title>Gene expansion shapes genome architecture in the human pathogen Lichtheimia corymbifera: an evolutionary genomics analysis in the ancient terrestrial Mucorales (Mucoromycotina).</title>
        <authorList>
            <person name="Schwartze V.U."/>
            <person name="Winter S."/>
            <person name="Shelest E."/>
            <person name="Marcet-Houben M."/>
            <person name="Horn F."/>
            <person name="Wehner S."/>
            <person name="Hoffmann K."/>
            <person name="Riege K."/>
            <person name="Sammeth M."/>
            <person name="Nowrousian M."/>
            <person name="Valiante V."/>
            <person name="Linde J."/>
            <person name="Jacobsen I.D."/>
            <person name="Marz M."/>
            <person name="Brakhage A.A."/>
            <person name="Gabaldon T."/>
            <person name="Bocker S."/>
            <person name="Voigt K."/>
        </authorList>
    </citation>
    <scope>NUCLEOTIDE SEQUENCE [LARGE SCALE GENOMIC DNA]</scope>
    <source>
        <strain evidence="6">FSU 9682</strain>
    </source>
</reference>
<comment type="subcellular location">
    <subcellularLocation>
        <location evidence="1">Mitochondrion</location>
    </subcellularLocation>
</comment>
<evidence type="ECO:0000256" key="2">
    <source>
        <dbReference type="ARBA" id="ARBA00010492"/>
    </source>
</evidence>
<dbReference type="PANTHER" id="PTHR28235">
    <property type="entry name" value="PROTEIN FYV4, MITOCHONDRIAL"/>
    <property type="match status" value="1"/>
</dbReference>
<evidence type="ECO:0000256" key="4">
    <source>
        <dbReference type="ARBA" id="ARBA00035129"/>
    </source>
</evidence>
<evidence type="ECO:0000259" key="5">
    <source>
        <dbReference type="SMART" id="SM01238"/>
    </source>
</evidence>
<dbReference type="AlphaFoldDB" id="A0A068S8M1"/>
<comment type="similarity">
    <text evidence="2">Belongs to the mitochondrion-specific ribosomal protein mS41 family.</text>
</comment>
<dbReference type="Pfam" id="PF09597">
    <property type="entry name" value="SAM_Ribosomal_mS41"/>
    <property type="match status" value="1"/>
</dbReference>
<gene>
    <name evidence="6" type="ORF">LCOR_09492.1</name>
</gene>
<dbReference type="VEuPathDB" id="FungiDB:LCOR_09492.1"/>
<keyword evidence="3" id="KW-0496">Mitochondrion</keyword>
<dbReference type="SMART" id="SM01238">
    <property type="entry name" value="IGR"/>
    <property type="match status" value="1"/>
</dbReference>
<dbReference type="InterPro" id="IPR019083">
    <property type="entry name" value="SAM_Ribosomal_mS41"/>
</dbReference>
<protein>
    <recommendedName>
        <fullName evidence="4">Small ribosomal subunit protein mS41</fullName>
    </recommendedName>
</protein>
<keyword evidence="7" id="KW-1185">Reference proteome</keyword>
<feature type="domain" description="Small ribosomal subunit protein mS41 SAM" evidence="5">
    <location>
        <begin position="34"/>
        <end position="90"/>
    </location>
</feature>